<gene>
    <name evidence="5" type="ORF">FM101_08825</name>
</gene>
<proteinExistence type="predicted"/>
<organism evidence="5 6">
    <name type="scientific">Arthrobacter rhombi</name>
    <dbReference type="NCBI Taxonomy" id="71253"/>
    <lineage>
        <taxon>Bacteria</taxon>
        <taxon>Bacillati</taxon>
        <taxon>Actinomycetota</taxon>
        <taxon>Actinomycetes</taxon>
        <taxon>Micrococcales</taxon>
        <taxon>Micrococcaceae</taxon>
        <taxon>Arthrobacter</taxon>
    </lineage>
</organism>
<feature type="domain" description="CBS" evidence="4">
    <location>
        <begin position="90"/>
        <end position="147"/>
    </location>
</feature>
<dbReference type="PROSITE" id="PS51371">
    <property type="entry name" value="CBS"/>
    <property type="match status" value="2"/>
</dbReference>
<reference evidence="5 6" key="1">
    <citation type="submission" date="2017-02" db="EMBL/GenBank/DDBJ databases">
        <authorList>
            <person name="Peterson S.W."/>
        </authorList>
    </citation>
    <scope>NUCLEOTIDE SEQUENCE [LARGE SCALE GENOMIC DNA]</scope>
    <source>
        <strain evidence="5 6">B Ar 00.02</strain>
    </source>
</reference>
<dbReference type="InterPro" id="IPR046342">
    <property type="entry name" value="CBS_dom_sf"/>
</dbReference>
<evidence type="ECO:0000256" key="1">
    <source>
        <dbReference type="ARBA" id="ARBA00023122"/>
    </source>
</evidence>
<dbReference type="Gene3D" id="3.10.580.10">
    <property type="entry name" value="CBS-domain"/>
    <property type="match status" value="2"/>
</dbReference>
<feature type="compositionally biased region" description="Polar residues" evidence="3">
    <location>
        <begin position="1"/>
        <end position="12"/>
    </location>
</feature>
<dbReference type="SUPFAM" id="SSF54631">
    <property type="entry name" value="CBS-domain pair"/>
    <property type="match status" value="1"/>
</dbReference>
<feature type="domain" description="CBS" evidence="4">
    <location>
        <begin position="32"/>
        <end position="88"/>
    </location>
</feature>
<dbReference type="PANTHER" id="PTHR43080">
    <property type="entry name" value="CBS DOMAIN-CONTAINING PROTEIN CBSX3, MITOCHONDRIAL"/>
    <property type="match status" value="1"/>
</dbReference>
<keyword evidence="6" id="KW-1185">Reference proteome</keyword>
<evidence type="ECO:0000313" key="5">
    <source>
        <dbReference type="EMBL" id="SJM64815.1"/>
    </source>
</evidence>
<dbReference type="EMBL" id="FUHW01000032">
    <property type="protein sequence ID" value="SJM64815.1"/>
    <property type="molecule type" value="Genomic_DNA"/>
</dbReference>
<accession>A0A1R4G9Q5</accession>
<dbReference type="AlphaFoldDB" id="A0A1R4G9Q5"/>
<dbReference type="InterPro" id="IPR000644">
    <property type="entry name" value="CBS_dom"/>
</dbReference>
<sequence>MSEPQGTGVSQDASEHPDSAGTRIPTTAADIMSAPVFTVSRDTPVEEIAALLGRHRISALPVVEDPGHVLGLVSEYDVLAKPGRTAAEVMSPGVISVSVDTPISDIRALLVDQRLRRFPVLDTGRLAGIVSRRDIVALLTTEWVCGTCGEPARGMEAPETCPTCGGSGSFRLQEQPPGP</sequence>
<evidence type="ECO:0000313" key="6">
    <source>
        <dbReference type="Proteomes" id="UP000195913"/>
    </source>
</evidence>
<evidence type="ECO:0000256" key="3">
    <source>
        <dbReference type="SAM" id="MobiDB-lite"/>
    </source>
</evidence>
<dbReference type="Gene3D" id="2.20.28.10">
    <property type="match status" value="1"/>
</dbReference>
<keyword evidence="1 2" id="KW-0129">CBS domain</keyword>
<name>A0A1R4G9Q5_9MICC</name>
<dbReference type="RefSeq" id="WP_086998429.1">
    <property type="nucleotide sequence ID" value="NZ_FUHW01000032.1"/>
</dbReference>
<feature type="region of interest" description="Disordered" evidence="3">
    <location>
        <begin position="1"/>
        <end position="27"/>
    </location>
</feature>
<dbReference type="PANTHER" id="PTHR43080:SF2">
    <property type="entry name" value="CBS DOMAIN-CONTAINING PROTEIN"/>
    <property type="match status" value="1"/>
</dbReference>
<protein>
    <submittedName>
        <fullName evidence="5">CBS domain protein</fullName>
    </submittedName>
</protein>
<dbReference type="InterPro" id="IPR051257">
    <property type="entry name" value="Diverse_CBS-Domain"/>
</dbReference>
<evidence type="ECO:0000259" key="4">
    <source>
        <dbReference type="PROSITE" id="PS51371"/>
    </source>
</evidence>
<evidence type="ECO:0000256" key="2">
    <source>
        <dbReference type="PROSITE-ProRule" id="PRU00703"/>
    </source>
</evidence>
<dbReference type="Pfam" id="PF00571">
    <property type="entry name" value="CBS"/>
    <property type="match status" value="2"/>
</dbReference>
<dbReference type="SMART" id="SM00116">
    <property type="entry name" value="CBS"/>
    <property type="match status" value="2"/>
</dbReference>
<dbReference type="SUPFAM" id="SSF57802">
    <property type="entry name" value="Rubredoxin-like"/>
    <property type="match status" value="1"/>
</dbReference>
<dbReference type="Proteomes" id="UP000195913">
    <property type="component" value="Unassembled WGS sequence"/>
</dbReference>
<dbReference type="CDD" id="cd04586">
    <property type="entry name" value="CBS_pair_BON_assoc"/>
    <property type="match status" value="1"/>
</dbReference>